<dbReference type="InterPro" id="IPR002491">
    <property type="entry name" value="ABC_transptr_periplasmic_BD"/>
</dbReference>
<dbReference type="OrthoDB" id="9793175at2"/>
<evidence type="ECO:0000256" key="2">
    <source>
        <dbReference type="ARBA" id="ARBA00008814"/>
    </source>
</evidence>
<dbReference type="RefSeq" id="WP_142536502.1">
    <property type="nucleotide sequence ID" value="NZ_SGJB01000017.1"/>
</dbReference>
<dbReference type="PROSITE" id="PS51257">
    <property type="entry name" value="PROKAR_LIPOPROTEIN"/>
    <property type="match status" value="1"/>
</dbReference>
<comment type="caution">
    <text evidence="7">The sequence shown here is derived from an EMBL/GenBank/DDBJ whole genome shotgun (WGS) entry which is preliminary data.</text>
</comment>
<dbReference type="GO" id="GO:1901678">
    <property type="term" value="P:iron coordination entity transport"/>
    <property type="evidence" value="ECO:0007669"/>
    <property type="project" value="UniProtKB-ARBA"/>
</dbReference>
<comment type="subcellular location">
    <subcellularLocation>
        <location evidence="1">Cell envelope</location>
    </subcellularLocation>
</comment>
<evidence type="ECO:0000259" key="6">
    <source>
        <dbReference type="PROSITE" id="PS50983"/>
    </source>
</evidence>
<reference evidence="7 8" key="1">
    <citation type="submission" date="2019-02" db="EMBL/GenBank/DDBJ databases">
        <title>Peptostreptococcaceae bacterium ZHW00191 nov., a new bacterium isolated from the human gut.</title>
        <authorList>
            <person name="Zhou H.-W."/>
            <person name="Chen X.-J."/>
        </authorList>
    </citation>
    <scope>NUCLEOTIDE SEQUENCE [LARGE SCALE GENOMIC DNA]</scope>
    <source>
        <strain evidence="7 8">ZHW00191</strain>
    </source>
</reference>
<accession>A0A544QTN3</accession>
<dbReference type="SUPFAM" id="SSF53807">
    <property type="entry name" value="Helical backbone' metal receptor"/>
    <property type="match status" value="1"/>
</dbReference>
<organism evidence="7 8">
    <name type="scientific">Peptacetobacter hominis</name>
    <dbReference type="NCBI Taxonomy" id="2743610"/>
    <lineage>
        <taxon>Bacteria</taxon>
        <taxon>Bacillati</taxon>
        <taxon>Bacillota</taxon>
        <taxon>Clostridia</taxon>
        <taxon>Peptostreptococcales</taxon>
        <taxon>Peptostreptococcaceae</taxon>
        <taxon>Peptacetobacter</taxon>
    </lineage>
</organism>
<keyword evidence="8" id="KW-1185">Reference proteome</keyword>
<name>A0A544QTN3_9FIRM</name>
<sequence length="311" mass="34239">MIKKLSFLIISSVLALSVLTGCTNSNKNSDSVSTETIKVTDSKGEVEIPANPQRIVDLSGNSDILKILGYDVVGTANSDAYDYTKLPSYLEEELSDAKIVGYSMQDTMDIEGILNLNPDLIIISNVQEKMYEQLKDIAPTVMIQLEQIDWTEDLKLIAKIFGKEDIAEKWLNDYTKEASTAGEKIIEKNGKDTTYLPILASGGQIYVFDAAGIGSVMFDDMKLSKPSNLPEQDSISLPVVSYEGLAEIDADYLVLVGTDDDIASLKENSIYQNMRAVKNGNVIELPSSPYFNMGYSCIGKKKFLEESADIF</sequence>
<dbReference type="Gene3D" id="3.40.50.1980">
    <property type="entry name" value="Nitrogenase molybdenum iron protein domain"/>
    <property type="match status" value="2"/>
</dbReference>
<dbReference type="InterPro" id="IPR051313">
    <property type="entry name" value="Bact_iron-sidero_bind"/>
</dbReference>
<feature type="chain" id="PRO_5038423089" evidence="5">
    <location>
        <begin position="21"/>
        <end position="311"/>
    </location>
</feature>
<evidence type="ECO:0000256" key="3">
    <source>
        <dbReference type="ARBA" id="ARBA00022448"/>
    </source>
</evidence>
<evidence type="ECO:0000256" key="1">
    <source>
        <dbReference type="ARBA" id="ARBA00004196"/>
    </source>
</evidence>
<dbReference type="PANTHER" id="PTHR30532">
    <property type="entry name" value="IRON III DICITRATE-BINDING PERIPLASMIC PROTEIN"/>
    <property type="match status" value="1"/>
</dbReference>
<gene>
    <name evidence="7" type="ORF">EXD82_08580</name>
</gene>
<keyword evidence="4 5" id="KW-0732">Signal</keyword>
<evidence type="ECO:0000313" key="7">
    <source>
        <dbReference type="EMBL" id="TQQ84048.1"/>
    </source>
</evidence>
<keyword evidence="3" id="KW-0813">Transport</keyword>
<evidence type="ECO:0000313" key="8">
    <source>
        <dbReference type="Proteomes" id="UP000317863"/>
    </source>
</evidence>
<dbReference type="AlphaFoldDB" id="A0A544QTN3"/>
<evidence type="ECO:0000256" key="5">
    <source>
        <dbReference type="SAM" id="SignalP"/>
    </source>
</evidence>
<dbReference type="Pfam" id="PF01497">
    <property type="entry name" value="Peripla_BP_2"/>
    <property type="match status" value="1"/>
</dbReference>
<dbReference type="EMBL" id="SGJB01000017">
    <property type="protein sequence ID" value="TQQ84048.1"/>
    <property type="molecule type" value="Genomic_DNA"/>
</dbReference>
<dbReference type="PANTHER" id="PTHR30532:SF1">
    <property type="entry name" value="IRON(3+)-HYDROXAMATE-BINDING PROTEIN FHUD"/>
    <property type="match status" value="1"/>
</dbReference>
<comment type="similarity">
    <text evidence="2">Belongs to the bacterial solute-binding protein 8 family.</text>
</comment>
<feature type="domain" description="Fe/B12 periplasmic-binding" evidence="6">
    <location>
        <begin position="53"/>
        <end position="311"/>
    </location>
</feature>
<evidence type="ECO:0000256" key="4">
    <source>
        <dbReference type="ARBA" id="ARBA00022729"/>
    </source>
</evidence>
<protein>
    <submittedName>
        <fullName evidence="7">Ferrichrome ABC transporter substrate-binding protein</fullName>
    </submittedName>
</protein>
<dbReference type="PROSITE" id="PS50983">
    <property type="entry name" value="FE_B12_PBP"/>
    <property type="match status" value="1"/>
</dbReference>
<proteinExistence type="inferred from homology"/>
<feature type="signal peptide" evidence="5">
    <location>
        <begin position="1"/>
        <end position="20"/>
    </location>
</feature>
<dbReference type="Proteomes" id="UP000317863">
    <property type="component" value="Unassembled WGS sequence"/>
</dbReference>
<dbReference type="GO" id="GO:0030288">
    <property type="term" value="C:outer membrane-bounded periplasmic space"/>
    <property type="evidence" value="ECO:0007669"/>
    <property type="project" value="TreeGrafter"/>
</dbReference>